<dbReference type="OrthoDB" id="295274at2759"/>
<feature type="compositionally biased region" description="Basic and acidic residues" evidence="5">
    <location>
        <begin position="137"/>
        <end position="152"/>
    </location>
</feature>
<comment type="similarity">
    <text evidence="1">Belongs to the bZIP family. Jun subfamily.</text>
</comment>
<dbReference type="PRINTS" id="PR00043">
    <property type="entry name" value="LEUZIPPRJUN"/>
</dbReference>
<proteinExistence type="inferred from homology"/>
<dbReference type="InterPro" id="IPR050946">
    <property type="entry name" value="AP-1_TF_bZIP"/>
</dbReference>
<name>A0A9P7M820_9HYPO</name>
<evidence type="ECO:0000256" key="4">
    <source>
        <dbReference type="ARBA" id="ARBA00023163"/>
    </source>
</evidence>
<dbReference type="AlphaFoldDB" id="A0A9P7M820"/>
<keyword evidence="4" id="KW-0804">Transcription</keyword>
<evidence type="ECO:0000256" key="2">
    <source>
        <dbReference type="ARBA" id="ARBA00023015"/>
    </source>
</evidence>
<evidence type="ECO:0000259" key="6">
    <source>
        <dbReference type="PROSITE" id="PS50217"/>
    </source>
</evidence>
<gene>
    <name evidence="7" type="ORF">E4U60_005155</name>
</gene>
<dbReference type="SUPFAM" id="SSF57959">
    <property type="entry name" value="Leucine zipper domain"/>
    <property type="match status" value="1"/>
</dbReference>
<evidence type="ECO:0000313" key="7">
    <source>
        <dbReference type="EMBL" id="KAG5932577.1"/>
    </source>
</evidence>
<protein>
    <recommendedName>
        <fullName evidence="6">BZIP domain-containing protein</fullName>
    </recommendedName>
</protein>
<accession>A0A9P7M820</accession>
<evidence type="ECO:0000256" key="3">
    <source>
        <dbReference type="ARBA" id="ARBA00023125"/>
    </source>
</evidence>
<evidence type="ECO:0000313" key="8">
    <source>
        <dbReference type="Proteomes" id="UP000706124"/>
    </source>
</evidence>
<dbReference type="CDD" id="cd14687">
    <property type="entry name" value="bZIP_ATF2"/>
    <property type="match status" value="1"/>
</dbReference>
<reference evidence="7 8" key="1">
    <citation type="journal article" date="2020" name="bioRxiv">
        <title>Whole genome comparisons of ergot fungi reveals the divergence and evolution of species within the genus Claviceps are the result of varying mechanisms driving genome evolution and host range expansion.</title>
        <authorList>
            <person name="Wyka S.A."/>
            <person name="Mondo S.J."/>
            <person name="Liu M."/>
            <person name="Dettman J."/>
            <person name="Nalam V."/>
            <person name="Broders K.D."/>
        </authorList>
    </citation>
    <scope>NUCLEOTIDE SEQUENCE [LARGE SCALE GENOMIC DNA]</scope>
    <source>
        <strain evidence="7 8">CCC 1485</strain>
    </source>
</reference>
<dbReference type="Pfam" id="PF00170">
    <property type="entry name" value="bZIP_1"/>
    <property type="match status" value="1"/>
</dbReference>
<feature type="compositionally biased region" description="Polar residues" evidence="5">
    <location>
        <begin position="80"/>
        <end position="91"/>
    </location>
</feature>
<dbReference type="InterPro" id="IPR002112">
    <property type="entry name" value="Leuzip_Jun"/>
</dbReference>
<sequence length="235" mass="26994">MEPVFMSQRDDRYFHQEPLEDYSFWQADPWFNHAQACSPILAHGLEKKYDPSSAQDTIPWMYPEPLVFASPAPGPEQAPTHFSTPVPSTPAQALLPPNPRRSPAKRPLVKNEVVERSTMKRARTRNRSKSLSMSEKSSADDSSVKDRDDVDLERSRMASNKFRARKRSEIAQLETEEYNIEDANRHLRSIMESLKSEILSLKMQILQHANCNCTLIQEYISKEAVSFIQNLETKT</sequence>
<feature type="domain" description="BZIP" evidence="6">
    <location>
        <begin position="145"/>
        <end position="208"/>
    </location>
</feature>
<evidence type="ECO:0000256" key="5">
    <source>
        <dbReference type="SAM" id="MobiDB-lite"/>
    </source>
</evidence>
<dbReference type="Gene3D" id="1.20.5.170">
    <property type="match status" value="1"/>
</dbReference>
<dbReference type="GO" id="GO:0000978">
    <property type="term" value="F:RNA polymerase II cis-regulatory region sequence-specific DNA binding"/>
    <property type="evidence" value="ECO:0007669"/>
    <property type="project" value="TreeGrafter"/>
</dbReference>
<dbReference type="PANTHER" id="PTHR11462:SF35">
    <property type="entry name" value="TRANSCRIPTION FACTOR JRA"/>
    <property type="match status" value="1"/>
</dbReference>
<feature type="region of interest" description="Disordered" evidence="5">
    <location>
        <begin position="69"/>
        <end position="152"/>
    </location>
</feature>
<feature type="compositionally biased region" description="Basic residues" evidence="5">
    <location>
        <begin position="119"/>
        <end position="128"/>
    </location>
</feature>
<keyword evidence="3" id="KW-0238">DNA-binding</keyword>
<organism evidence="7 8">
    <name type="scientific">Claviceps pazoutovae</name>
    <dbReference type="NCBI Taxonomy" id="1649127"/>
    <lineage>
        <taxon>Eukaryota</taxon>
        <taxon>Fungi</taxon>
        <taxon>Dikarya</taxon>
        <taxon>Ascomycota</taxon>
        <taxon>Pezizomycotina</taxon>
        <taxon>Sordariomycetes</taxon>
        <taxon>Hypocreomycetidae</taxon>
        <taxon>Hypocreales</taxon>
        <taxon>Clavicipitaceae</taxon>
        <taxon>Claviceps</taxon>
    </lineage>
</organism>
<dbReference type="GO" id="GO:0005667">
    <property type="term" value="C:transcription regulator complex"/>
    <property type="evidence" value="ECO:0007669"/>
    <property type="project" value="TreeGrafter"/>
</dbReference>
<dbReference type="GO" id="GO:0000981">
    <property type="term" value="F:DNA-binding transcription factor activity, RNA polymerase II-specific"/>
    <property type="evidence" value="ECO:0007669"/>
    <property type="project" value="TreeGrafter"/>
</dbReference>
<keyword evidence="8" id="KW-1185">Reference proteome</keyword>
<dbReference type="InterPro" id="IPR004827">
    <property type="entry name" value="bZIP"/>
</dbReference>
<keyword evidence="2" id="KW-0805">Transcription regulation</keyword>
<dbReference type="PANTHER" id="PTHR11462">
    <property type="entry name" value="JUN TRANSCRIPTION FACTOR-RELATED"/>
    <property type="match status" value="1"/>
</dbReference>
<dbReference type="EMBL" id="SRPO01000440">
    <property type="protein sequence ID" value="KAG5932577.1"/>
    <property type="molecule type" value="Genomic_DNA"/>
</dbReference>
<dbReference type="PROSITE" id="PS50217">
    <property type="entry name" value="BZIP"/>
    <property type="match status" value="1"/>
</dbReference>
<dbReference type="Proteomes" id="UP000706124">
    <property type="component" value="Unassembled WGS sequence"/>
</dbReference>
<evidence type="ECO:0000256" key="1">
    <source>
        <dbReference type="ARBA" id="ARBA00006882"/>
    </source>
</evidence>
<dbReference type="InterPro" id="IPR046347">
    <property type="entry name" value="bZIP_sf"/>
</dbReference>
<comment type="caution">
    <text evidence="7">The sequence shown here is derived from an EMBL/GenBank/DDBJ whole genome shotgun (WGS) entry which is preliminary data.</text>
</comment>